<dbReference type="STRING" id="1123307.GCA_000380065_00788"/>
<keyword evidence="1" id="KW-0067">ATP-binding</keyword>
<evidence type="ECO:0000313" key="2">
    <source>
        <dbReference type="Proteomes" id="UP000254634"/>
    </source>
</evidence>
<accession>A0A380KWW8</accession>
<name>A0A380KWW8_9STRE</name>
<keyword evidence="2" id="KW-1185">Reference proteome</keyword>
<dbReference type="EMBL" id="UHFR01000005">
    <property type="protein sequence ID" value="SUN75759.1"/>
    <property type="molecule type" value="Genomic_DNA"/>
</dbReference>
<evidence type="ECO:0000313" key="1">
    <source>
        <dbReference type="EMBL" id="SUN75759.1"/>
    </source>
</evidence>
<dbReference type="GO" id="GO:0005524">
    <property type="term" value="F:ATP binding"/>
    <property type="evidence" value="ECO:0007669"/>
    <property type="project" value="UniProtKB-KW"/>
</dbReference>
<dbReference type="AlphaFoldDB" id="A0A380KWW8"/>
<keyword evidence="1" id="KW-0547">Nucleotide-binding</keyword>
<organism evidence="1 2">
    <name type="scientific">Streptococcus massiliensis</name>
    <dbReference type="NCBI Taxonomy" id="313439"/>
    <lineage>
        <taxon>Bacteria</taxon>
        <taxon>Bacillati</taxon>
        <taxon>Bacillota</taxon>
        <taxon>Bacilli</taxon>
        <taxon>Lactobacillales</taxon>
        <taxon>Streptococcaceae</taxon>
        <taxon>Streptococcus</taxon>
    </lineage>
</organism>
<protein>
    <submittedName>
        <fullName evidence="1">ABC transporter ATP-binding protein</fullName>
    </submittedName>
</protein>
<reference evidence="1" key="1">
    <citation type="submission" date="2018-06" db="EMBL/GenBank/DDBJ databases">
        <authorList>
            <consortium name="Pathogen Informatics"/>
            <person name="Doyle S."/>
        </authorList>
    </citation>
    <scope>NUCLEOTIDE SEQUENCE [LARGE SCALE GENOMIC DNA]</scope>
    <source>
        <strain evidence="1">NCTC13765</strain>
    </source>
</reference>
<dbReference type="Proteomes" id="UP000254634">
    <property type="component" value="Unassembled WGS sequence"/>
</dbReference>
<proteinExistence type="predicted"/>
<sequence length="46" mass="5191">MVTHDIELASHTDRALILRDGKIVQEIQKPSAENLYRALEIVSSTK</sequence>
<gene>
    <name evidence="1" type="primary">ABC-NDB</name>
    <name evidence="1" type="ORF">NCTC13765_00195</name>
</gene>